<dbReference type="GO" id="GO:0016020">
    <property type="term" value="C:membrane"/>
    <property type="evidence" value="ECO:0007669"/>
    <property type="project" value="UniProtKB-SubCell"/>
</dbReference>
<dbReference type="InterPro" id="IPR026046">
    <property type="entry name" value="UBIAD1"/>
</dbReference>
<evidence type="ECO:0000313" key="7">
    <source>
        <dbReference type="EMBL" id="OLF13137.1"/>
    </source>
</evidence>
<dbReference type="OrthoDB" id="4545177at2"/>
<dbReference type="InterPro" id="IPR000537">
    <property type="entry name" value="UbiA_prenyltransferase"/>
</dbReference>
<dbReference type="Pfam" id="PF01040">
    <property type="entry name" value="UbiA"/>
    <property type="match status" value="1"/>
</dbReference>
<accession>A0A7Z0WRT2</accession>
<dbReference type="Proteomes" id="UP000185696">
    <property type="component" value="Unassembled WGS sequence"/>
</dbReference>
<dbReference type="AlphaFoldDB" id="A0A7Z0WRT2"/>
<feature type="transmembrane region" description="Helical" evidence="6">
    <location>
        <begin position="48"/>
        <end position="69"/>
    </location>
</feature>
<feature type="transmembrane region" description="Helical" evidence="6">
    <location>
        <begin position="136"/>
        <end position="153"/>
    </location>
</feature>
<dbReference type="PANTHER" id="PTHR13929:SF0">
    <property type="entry name" value="UBIA PRENYLTRANSFERASE DOMAIN-CONTAINING PROTEIN 1"/>
    <property type="match status" value="1"/>
</dbReference>
<comment type="caution">
    <text evidence="7">The sequence shown here is derived from an EMBL/GenBank/DDBJ whole genome shotgun (WGS) entry which is preliminary data.</text>
</comment>
<organism evidence="7 8">
    <name type="scientific">Actinophytocola xinjiangensis</name>
    <dbReference type="NCBI Taxonomy" id="485602"/>
    <lineage>
        <taxon>Bacteria</taxon>
        <taxon>Bacillati</taxon>
        <taxon>Actinomycetota</taxon>
        <taxon>Actinomycetes</taxon>
        <taxon>Pseudonocardiales</taxon>
        <taxon>Pseudonocardiaceae</taxon>
    </lineage>
</organism>
<keyword evidence="3 6" id="KW-0812">Transmembrane</keyword>
<feature type="transmembrane region" description="Helical" evidence="6">
    <location>
        <begin position="290"/>
        <end position="309"/>
    </location>
</feature>
<evidence type="ECO:0000256" key="3">
    <source>
        <dbReference type="ARBA" id="ARBA00022692"/>
    </source>
</evidence>
<feature type="transmembrane region" description="Helical" evidence="6">
    <location>
        <begin position="165"/>
        <end position="182"/>
    </location>
</feature>
<dbReference type="GO" id="GO:0042371">
    <property type="term" value="P:vitamin K biosynthetic process"/>
    <property type="evidence" value="ECO:0007669"/>
    <property type="project" value="TreeGrafter"/>
</dbReference>
<reference evidence="7 8" key="1">
    <citation type="submission" date="2016-12" db="EMBL/GenBank/DDBJ databases">
        <title>The draft genome sequence of Actinophytocola xinjiangensis.</title>
        <authorList>
            <person name="Wang W."/>
            <person name="Yuan L."/>
        </authorList>
    </citation>
    <scope>NUCLEOTIDE SEQUENCE [LARGE SCALE GENOMIC DNA]</scope>
    <source>
        <strain evidence="7 8">CGMCC 4.4663</strain>
    </source>
</reference>
<evidence type="ECO:0000313" key="8">
    <source>
        <dbReference type="Proteomes" id="UP000185696"/>
    </source>
</evidence>
<proteinExistence type="predicted"/>
<comment type="subcellular location">
    <subcellularLocation>
        <location evidence="1">Membrane</location>
        <topology evidence="1">Multi-pass membrane protein</topology>
    </subcellularLocation>
</comment>
<evidence type="ECO:0000256" key="4">
    <source>
        <dbReference type="ARBA" id="ARBA00022989"/>
    </source>
</evidence>
<evidence type="ECO:0000256" key="1">
    <source>
        <dbReference type="ARBA" id="ARBA00004141"/>
    </source>
</evidence>
<protein>
    <submittedName>
        <fullName evidence="7">1,4-dihydroxy-2-naphthoate prenyltransferase</fullName>
    </submittedName>
</protein>
<keyword evidence="5 6" id="KW-0472">Membrane</keyword>
<feature type="transmembrane region" description="Helical" evidence="6">
    <location>
        <begin position="108"/>
        <end position="130"/>
    </location>
</feature>
<sequence>MTAVSTPPVTGRPGAYARLAKLDVFDYYLSAVLVWTLLVPAARFDGQVLGVLVVFLAGEVLLMAALVALDDLTGYRDGSDLVNYAPDAPARRACRKPLVAGTLTEAQVVRFAVVTTALGAALWLVAVIAAPFEPTWALLVTGVTLVLYPQYSWGLKLSYRGFQELYIAALGWALVLAPYGLLAGDLPGFVLVQALLFGLGPLLFGVYSNTNDIAGDRAVGRPTVAVLTSPRGNAAFVAAVSLVEFALILGAPLVGAPWWFPLAMLPTMVLRANQYALGFRRRDILRARRLGIGIHRVTVVCLLAVNLVGGS</sequence>
<dbReference type="EMBL" id="MSIF01000002">
    <property type="protein sequence ID" value="OLF13137.1"/>
    <property type="molecule type" value="Genomic_DNA"/>
</dbReference>
<evidence type="ECO:0000256" key="6">
    <source>
        <dbReference type="SAM" id="Phobius"/>
    </source>
</evidence>
<evidence type="ECO:0000256" key="5">
    <source>
        <dbReference type="ARBA" id="ARBA00023136"/>
    </source>
</evidence>
<keyword evidence="4 6" id="KW-1133">Transmembrane helix</keyword>
<feature type="transmembrane region" description="Helical" evidence="6">
    <location>
        <begin position="188"/>
        <end position="207"/>
    </location>
</feature>
<dbReference type="GO" id="GO:0004659">
    <property type="term" value="F:prenyltransferase activity"/>
    <property type="evidence" value="ECO:0007669"/>
    <property type="project" value="InterPro"/>
</dbReference>
<feature type="transmembrane region" description="Helical" evidence="6">
    <location>
        <begin position="258"/>
        <end position="278"/>
    </location>
</feature>
<dbReference type="RefSeq" id="WP_075132046.1">
    <property type="nucleotide sequence ID" value="NZ_MSIF01000002.1"/>
</dbReference>
<evidence type="ECO:0000256" key="2">
    <source>
        <dbReference type="ARBA" id="ARBA00022679"/>
    </source>
</evidence>
<keyword evidence="8" id="KW-1185">Reference proteome</keyword>
<keyword evidence="2 7" id="KW-0808">Transferase</keyword>
<dbReference type="GO" id="GO:0009234">
    <property type="term" value="P:menaquinone biosynthetic process"/>
    <property type="evidence" value="ECO:0007669"/>
    <property type="project" value="TreeGrafter"/>
</dbReference>
<name>A0A7Z0WRT2_9PSEU</name>
<gene>
    <name evidence="7" type="ORF">BLA60_07885</name>
</gene>
<feature type="transmembrane region" description="Helical" evidence="6">
    <location>
        <begin position="234"/>
        <end position="252"/>
    </location>
</feature>
<dbReference type="PANTHER" id="PTHR13929">
    <property type="entry name" value="1,4-DIHYDROXY-2-NAPHTHOATE OCTAPRENYLTRANSFERASE"/>
    <property type="match status" value="1"/>
</dbReference>